<keyword evidence="5" id="KW-0436">Ligase</keyword>
<dbReference type="CDD" id="cd12116">
    <property type="entry name" value="A_NRPS_Ta1_like"/>
    <property type="match status" value="1"/>
</dbReference>
<dbReference type="InterPro" id="IPR036736">
    <property type="entry name" value="ACP-like_sf"/>
</dbReference>
<evidence type="ECO:0000313" key="6">
    <source>
        <dbReference type="Proteomes" id="UP000203589"/>
    </source>
</evidence>
<dbReference type="PROSITE" id="PS00455">
    <property type="entry name" value="AMP_BINDING"/>
    <property type="match status" value="1"/>
</dbReference>
<dbReference type="InterPro" id="IPR010071">
    <property type="entry name" value="AA_adenyl_dom"/>
</dbReference>
<dbReference type="EMBL" id="CP022540">
    <property type="protein sequence ID" value="ASP22077.1"/>
    <property type="molecule type" value="Genomic_DNA"/>
</dbReference>
<dbReference type="GO" id="GO:0043041">
    <property type="term" value="P:amino acid activation for nonribosomal peptide biosynthetic process"/>
    <property type="evidence" value="ECO:0007669"/>
    <property type="project" value="TreeGrafter"/>
</dbReference>
<sequence length="1137" mass="124112">MPARDKIEIGAELLDELSAARISLTLDGDQLRVRAPAGSLTESLRDSIRDNRDALIAALNNGAGDRAVARPAVRRGTARCQLSFAQRRLWFLERVNAGTSAYVIGGAMRIRGALDVDLLFEACRGLVLRHEALRTRFGESGGEPFAEILDDLPPSLEIVDMPDIPEAERIAHARDLFSRRMAEPFDLDTGPLFSVSVYRYAPDDLVLLTRVHHIVSDGWSLAVFSRELLELYTAFREGRADTLPPVEAHAADHGLWESDRAATGRWKRDFAYWTEELAGAPALTELPIDRPHPARPSYRGARYSAWLEPQTCQALRGLAKRTGATQFMVLLAALQILLHRHSGQEDVLIGSPVANRMDRRFGNTIGCLINNVVLRGELGGDPTFSDFVQQVRSKVLSAHDHSEPPFDMVVEELRPERSTRHAPVFQVLFTLMTFPELNANLPGTTSTDIPVETGATRFDLSVEAVERKGLLKLSYEYARDLFDRATILRLHQRYKTLLEVIIADPGRRISEYDIVSAEDRAQLAELTRARPARYDDDAATHALIDRVAEQYADRPAVVAGQDMLDYRTLVRRANGLAAHLVSGGVAPGDLVAVALEPDCDLIVALLATWKAGAAYVPLDPMHPADRLAMILEDAAPAALVTTSKIARDLPEADVRTVLIDQTEIEPLETSPPCPVGAEELAYVIYTSGSTGRPKGVEVRHRNLVSFLAAMRVEPGLCADDRVLSVTTPSFDIAGLEYWLPLTTGAATVIADRAQRIDGTALAELLDSQRITMMQATPATWRLLLDSGWTGMLRLTALCGGEAMPQALAEALVPKVAALWNMYGPTETTIWSTLQRIATAEDAASIGRPIQNTRVAVVDTQGRPVPPGIVGELCIAGDGVARGYRNRPDLTADRFARVDFPETGAVQAYRTGDLVRQRADGALVFVGRNDFQVKVRGFRVELGEVEARLSAVPGVANCVVIAHAPEGGQAALYAYIVATAPDAFDPDRARSALRADLPEYMVPSGFIALDALPLTPNLKVDRKALPKPETAAVAEIRVAETFVMSETERQIAALWCEVLGLPGVGLNQSFFDAGGHSMLLVKLHEKLKTAFGDKIPLIELFRRTTVASQAEGYDSDGDGADKAAVTRARQRAEQYGNV</sequence>
<dbReference type="Gene3D" id="2.30.38.10">
    <property type="entry name" value="Luciferase, Domain 3"/>
    <property type="match status" value="1"/>
</dbReference>
<dbReference type="Pfam" id="PF00668">
    <property type="entry name" value="Condensation"/>
    <property type="match status" value="1"/>
</dbReference>
<dbReference type="InterPro" id="IPR041464">
    <property type="entry name" value="TubC_N"/>
</dbReference>
<dbReference type="CDD" id="cd19531">
    <property type="entry name" value="LCL_NRPS-like"/>
    <property type="match status" value="1"/>
</dbReference>
<dbReference type="Gene3D" id="3.40.50.980">
    <property type="match status" value="2"/>
</dbReference>
<evidence type="ECO:0000313" key="5">
    <source>
        <dbReference type="EMBL" id="ASP22077.1"/>
    </source>
</evidence>
<dbReference type="GO" id="GO:0044550">
    <property type="term" value="P:secondary metabolite biosynthetic process"/>
    <property type="evidence" value="ECO:0007669"/>
    <property type="project" value="UniProtKB-ARBA"/>
</dbReference>
<dbReference type="Proteomes" id="UP000203589">
    <property type="component" value="Chromosome"/>
</dbReference>
<dbReference type="FunFam" id="3.40.50.12780:FF:000012">
    <property type="entry name" value="Non-ribosomal peptide synthetase"/>
    <property type="match status" value="1"/>
</dbReference>
<dbReference type="PANTHER" id="PTHR45527">
    <property type="entry name" value="NONRIBOSOMAL PEPTIDE SYNTHETASE"/>
    <property type="match status" value="1"/>
</dbReference>
<keyword evidence="2" id="KW-0597">Phosphoprotein</keyword>
<accession>A0A222E798</accession>
<dbReference type="InterPro" id="IPR020845">
    <property type="entry name" value="AMP-binding_CS"/>
</dbReference>
<feature type="domain" description="Carrier" evidence="4">
    <location>
        <begin position="1041"/>
        <end position="1116"/>
    </location>
</feature>
<dbReference type="GO" id="GO:0031177">
    <property type="term" value="F:phosphopantetheine binding"/>
    <property type="evidence" value="ECO:0007669"/>
    <property type="project" value="TreeGrafter"/>
</dbReference>
<reference evidence="5 6" key="1">
    <citation type="submission" date="2017-07" db="EMBL/GenBank/DDBJ databases">
        <title>Genome Sequence of Antarctobacter heliothermus Strain SMS3 Isolated from a culture of the Diatom Skeletonema marinoi.</title>
        <authorList>
            <person name="Topel M."/>
            <person name="Pinder M.I.M."/>
            <person name="Johansson O.N."/>
            <person name="Kourtchenko O."/>
            <person name="Godhe A."/>
            <person name="Clarke A.K."/>
        </authorList>
    </citation>
    <scope>NUCLEOTIDE SEQUENCE [LARGE SCALE GENOMIC DNA]</scope>
    <source>
        <strain evidence="5 6">SMS3</strain>
    </source>
</reference>
<dbReference type="InterPro" id="IPR000873">
    <property type="entry name" value="AMP-dep_synth/lig_dom"/>
</dbReference>
<dbReference type="NCBIfam" id="TIGR01733">
    <property type="entry name" value="AA-adenyl-dom"/>
    <property type="match status" value="1"/>
</dbReference>
<dbReference type="InterPro" id="IPR029058">
    <property type="entry name" value="AB_hydrolase_fold"/>
</dbReference>
<dbReference type="FunFam" id="3.40.50.980:FF:000001">
    <property type="entry name" value="Non-ribosomal peptide synthetase"/>
    <property type="match status" value="1"/>
</dbReference>
<evidence type="ECO:0000256" key="2">
    <source>
        <dbReference type="ARBA" id="ARBA00022553"/>
    </source>
</evidence>
<dbReference type="Gene3D" id="3.40.50.1820">
    <property type="entry name" value="alpha/beta hydrolase"/>
    <property type="match status" value="1"/>
</dbReference>
<dbReference type="FunFam" id="3.30.300.30:FF:000010">
    <property type="entry name" value="Enterobactin synthetase component F"/>
    <property type="match status" value="1"/>
</dbReference>
<dbReference type="PROSITE" id="PS50075">
    <property type="entry name" value="CARRIER"/>
    <property type="match status" value="1"/>
</dbReference>
<dbReference type="InterPro" id="IPR023213">
    <property type="entry name" value="CAT-like_dom_sf"/>
</dbReference>
<dbReference type="Pfam" id="PF13193">
    <property type="entry name" value="AMP-binding_C"/>
    <property type="match status" value="1"/>
</dbReference>
<dbReference type="InterPro" id="IPR044894">
    <property type="entry name" value="TubC_N_sf"/>
</dbReference>
<evidence type="ECO:0000256" key="3">
    <source>
        <dbReference type="SAM" id="MobiDB-lite"/>
    </source>
</evidence>
<dbReference type="Pfam" id="PF00550">
    <property type="entry name" value="PP-binding"/>
    <property type="match status" value="1"/>
</dbReference>
<dbReference type="Gene3D" id="1.10.10.1830">
    <property type="entry name" value="Non-ribosomal peptide synthase, adenylation domain"/>
    <property type="match status" value="1"/>
</dbReference>
<dbReference type="Gene3D" id="3.30.559.10">
    <property type="entry name" value="Chloramphenicol acetyltransferase-like domain"/>
    <property type="match status" value="1"/>
</dbReference>
<name>A0A222E798_9RHOB</name>
<dbReference type="Gene3D" id="3.30.300.30">
    <property type="match status" value="1"/>
</dbReference>
<proteinExistence type="predicted"/>
<gene>
    <name evidence="5" type="primary">entE</name>
    <name evidence="5" type="ORF">ANTHELSMS3_03447</name>
</gene>
<dbReference type="Gene3D" id="3.30.559.30">
    <property type="entry name" value="Nonribosomal peptide synthetase, condensation domain"/>
    <property type="match status" value="1"/>
</dbReference>
<dbReference type="GO" id="GO:0016874">
    <property type="term" value="F:ligase activity"/>
    <property type="evidence" value="ECO:0007669"/>
    <property type="project" value="UniProtKB-KW"/>
</dbReference>
<dbReference type="InterPro" id="IPR001242">
    <property type="entry name" value="Condensation_dom"/>
</dbReference>
<dbReference type="PANTHER" id="PTHR45527:SF1">
    <property type="entry name" value="FATTY ACID SYNTHASE"/>
    <property type="match status" value="1"/>
</dbReference>
<dbReference type="SUPFAM" id="SSF47336">
    <property type="entry name" value="ACP-like"/>
    <property type="match status" value="1"/>
</dbReference>
<dbReference type="SUPFAM" id="SSF56801">
    <property type="entry name" value="Acetyl-CoA synthetase-like"/>
    <property type="match status" value="1"/>
</dbReference>
<dbReference type="GO" id="GO:0005737">
    <property type="term" value="C:cytoplasm"/>
    <property type="evidence" value="ECO:0007669"/>
    <property type="project" value="TreeGrafter"/>
</dbReference>
<dbReference type="KEGG" id="aht:ANTHELSMS3_03447"/>
<dbReference type="Pfam" id="PF18563">
    <property type="entry name" value="TubC_N"/>
    <property type="match status" value="1"/>
</dbReference>
<dbReference type="InterPro" id="IPR009081">
    <property type="entry name" value="PP-bd_ACP"/>
</dbReference>
<evidence type="ECO:0000259" key="4">
    <source>
        <dbReference type="PROSITE" id="PS50075"/>
    </source>
</evidence>
<dbReference type="Pfam" id="PF00501">
    <property type="entry name" value="AMP-binding"/>
    <property type="match status" value="1"/>
</dbReference>
<organism evidence="5 6">
    <name type="scientific">Antarctobacter heliothermus</name>
    <dbReference type="NCBI Taxonomy" id="74033"/>
    <lineage>
        <taxon>Bacteria</taxon>
        <taxon>Pseudomonadati</taxon>
        <taxon>Pseudomonadota</taxon>
        <taxon>Alphaproteobacteria</taxon>
        <taxon>Rhodobacterales</taxon>
        <taxon>Roseobacteraceae</taxon>
        <taxon>Antarctobacter</taxon>
    </lineage>
</organism>
<dbReference type="RefSeq" id="WP_198319830.1">
    <property type="nucleotide sequence ID" value="NZ_CP022540.1"/>
</dbReference>
<evidence type="ECO:0000256" key="1">
    <source>
        <dbReference type="ARBA" id="ARBA00022450"/>
    </source>
</evidence>
<protein>
    <submittedName>
        <fullName evidence="5">2,3-dihydroxybenzoate-AMP ligase</fullName>
    </submittedName>
</protein>
<keyword evidence="6" id="KW-1185">Reference proteome</keyword>
<dbReference type="InterPro" id="IPR025110">
    <property type="entry name" value="AMP-bd_C"/>
</dbReference>
<dbReference type="AlphaFoldDB" id="A0A222E798"/>
<dbReference type="SUPFAM" id="SSF52777">
    <property type="entry name" value="CoA-dependent acyltransferases"/>
    <property type="match status" value="2"/>
</dbReference>
<dbReference type="InterPro" id="IPR045851">
    <property type="entry name" value="AMP-bd_C_sf"/>
</dbReference>
<keyword evidence="1" id="KW-0596">Phosphopantetheine</keyword>
<feature type="region of interest" description="Disordered" evidence="3">
    <location>
        <begin position="1110"/>
        <end position="1137"/>
    </location>
</feature>